<dbReference type="STRING" id="1246637.MTBBW1_600039"/>
<feature type="domain" description="Cytochrome c assembly protein" evidence="7">
    <location>
        <begin position="17"/>
        <end position="123"/>
    </location>
</feature>
<dbReference type="AlphaFoldDB" id="A0A1W1HIA6"/>
<evidence type="ECO:0000259" key="7">
    <source>
        <dbReference type="Pfam" id="PF01578"/>
    </source>
</evidence>
<keyword evidence="9" id="KW-1185">Reference proteome</keyword>
<keyword evidence="4 6" id="KW-1133">Transmembrane helix</keyword>
<evidence type="ECO:0000256" key="2">
    <source>
        <dbReference type="ARBA" id="ARBA00022692"/>
    </source>
</evidence>
<dbReference type="Pfam" id="PF01578">
    <property type="entry name" value="Cytochrom_C_asm"/>
    <property type="match status" value="1"/>
</dbReference>
<feature type="transmembrane region" description="Helical" evidence="6">
    <location>
        <begin position="37"/>
        <end position="58"/>
    </location>
</feature>
<proteinExistence type="predicted"/>
<accession>A0A1W1HIA6</accession>
<dbReference type="EMBL" id="FWEV01000304">
    <property type="protein sequence ID" value="SLM32209.1"/>
    <property type="molecule type" value="Genomic_DNA"/>
</dbReference>
<evidence type="ECO:0000256" key="1">
    <source>
        <dbReference type="ARBA" id="ARBA00004141"/>
    </source>
</evidence>
<feature type="transmembrane region" description="Helical" evidence="6">
    <location>
        <begin position="73"/>
        <end position="90"/>
    </location>
</feature>
<evidence type="ECO:0000256" key="5">
    <source>
        <dbReference type="ARBA" id="ARBA00023136"/>
    </source>
</evidence>
<dbReference type="GO" id="GO:0020037">
    <property type="term" value="F:heme binding"/>
    <property type="evidence" value="ECO:0007669"/>
    <property type="project" value="InterPro"/>
</dbReference>
<dbReference type="RefSeq" id="WP_245809298.1">
    <property type="nucleotide sequence ID" value="NZ_LT828542.1"/>
</dbReference>
<evidence type="ECO:0000256" key="4">
    <source>
        <dbReference type="ARBA" id="ARBA00022989"/>
    </source>
</evidence>
<organism evidence="8 9">
    <name type="scientific">Desulfamplus magnetovallimortis</name>
    <dbReference type="NCBI Taxonomy" id="1246637"/>
    <lineage>
        <taxon>Bacteria</taxon>
        <taxon>Pseudomonadati</taxon>
        <taxon>Thermodesulfobacteriota</taxon>
        <taxon>Desulfobacteria</taxon>
        <taxon>Desulfobacterales</taxon>
        <taxon>Desulfobacteraceae</taxon>
        <taxon>Desulfamplus</taxon>
    </lineage>
</organism>
<evidence type="ECO:0000256" key="3">
    <source>
        <dbReference type="ARBA" id="ARBA00022748"/>
    </source>
</evidence>
<dbReference type="GO" id="GO:0005886">
    <property type="term" value="C:plasma membrane"/>
    <property type="evidence" value="ECO:0007669"/>
    <property type="project" value="TreeGrafter"/>
</dbReference>
<sequence length="130" mass="14978">MWCRDSIPCTGKSHKRKKRGFFYKRLPSLDLLDNTSYTSVITGFTMLTMGLITGLIYAKTVWGTFWRWDPKEIWSAVTWLVYAALLHGRLTSGWRGKKSAMMTIIGFAVMLFTFFGVNMLIGGHHQNFTR</sequence>
<evidence type="ECO:0000256" key="6">
    <source>
        <dbReference type="SAM" id="Phobius"/>
    </source>
</evidence>
<dbReference type="PANTHER" id="PTHR30071">
    <property type="entry name" value="HEME EXPORTER PROTEIN C"/>
    <property type="match status" value="1"/>
</dbReference>
<comment type="subcellular location">
    <subcellularLocation>
        <location evidence="1">Membrane</location>
        <topology evidence="1">Multi-pass membrane protein</topology>
    </subcellularLocation>
</comment>
<dbReference type="InterPro" id="IPR002541">
    <property type="entry name" value="Cyt_c_assembly"/>
</dbReference>
<dbReference type="PANTHER" id="PTHR30071:SF1">
    <property type="entry name" value="CYTOCHROME B_B6 PROTEIN-RELATED"/>
    <property type="match status" value="1"/>
</dbReference>
<name>A0A1W1HIA6_9BACT</name>
<evidence type="ECO:0000313" key="8">
    <source>
        <dbReference type="EMBL" id="SLM32209.1"/>
    </source>
</evidence>
<dbReference type="InterPro" id="IPR045062">
    <property type="entry name" value="Cyt_c_biogenesis_CcsA/CcmC"/>
</dbReference>
<keyword evidence="2 6" id="KW-0812">Transmembrane</keyword>
<dbReference type="GO" id="GO:0017004">
    <property type="term" value="P:cytochrome complex assembly"/>
    <property type="evidence" value="ECO:0007669"/>
    <property type="project" value="UniProtKB-KW"/>
</dbReference>
<reference evidence="8 9" key="1">
    <citation type="submission" date="2017-03" db="EMBL/GenBank/DDBJ databases">
        <authorList>
            <person name="Afonso C.L."/>
            <person name="Miller P.J."/>
            <person name="Scott M.A."/>
            <person name="Spackman E."/>
            <person name="Goraichik I."/>
            <person name="Dimitrov K.M."/>
            <person name="Suarez D.L."/>
            <person name="Swayne D.E."/>
        </authorList>
    </citation>
    <scope>NUCLEOTIDE SEQUENCE [LARGE SCALE GENOMIC DNA]</scope>
    <source>
        <strain evidence="8">PRJEB14757</strain>
    </source>
</reference>
<keyword evidence="3" id="KW-0201">Cytochrome c-type biogenesis</keyword>
<dbReference type="Proteomes" id="UP000191931">
    <property type="component" value="Unassembled WGS sequence"/>
</dbReference>
<protein>
    <submittedName>
        <fullName evidence="8">Cytochrome c biogenesis protein CcsA</fullName>
    </submittedName>
</protein>
<evidence type="ECO:0000313" key="9">
    <source>
        <dbReference type="Proteomes" id="UP000191931"/>
    </source>
</evidence>
<keyword evidence="5 6" id="KW-0472">Membrane</keyword>
<feature type="transmembrane region" description="Helical" evidence="6">
    <location>
        <begin position="102"/>
        <end position="121"/>
    </location>
</feature>
<gene>
    <name evidence="8" type="ORF">MTBBW1_600039</name>
</gene>